<evidence type="ECO:0000256" key="3">
    <source>
        <dbReference type="SAM" id="Phobius"/>
    </source>
</evidence>
<keyword evidence="3" id="KW-0812">Transmembrane</keyword>
<dbReference type="PANTHER" id="PTHR22550">
    <property type="entry name" value="SPORE GERMINATION PROTEIN"/>
    <property type="match status" value="1"/>
</dbReference>
<dbReference type="GO" id="GO:0016020">
    <property type="term" value="C:membrane"/>
    <property type="evidence" value="ECO:0007669"/>
    <property type="project" value="InterPro"/>
</dbReference>
<accession>A0A948T1I8</accession>
<dbReference type="GO" id="GO:0009847">
    <property type="term" value="P:spore germination"/>
    <property type="evidence" value="ECO:0007669"/>
    <property type="project" value="InterPro"/>
</dbReference>
<dbReference type="AlphaFoldDB" id="A0A948T1I8"/>
<dbReference type="PANTHER" id="PTHR22550:SF5">
    <property type="entry name" value="LEUCINE ZIPPER PROTEIN 4"/>
    <property type="match status" value="1"/>
</dbReference>
<feature type="transmembrane region" description="Helical" evidence="3">
    <location>
        <begin position="326"/>
        <end position="346"/>
    </location>
</feature>
<dbReference type="Proteomes" id="UP000713596">
    <property type="component" value="Unassembled WGS sequence"/>
</dbReference>
<organism evidence="4 5">
    <name type="scientific">Candidatus Allofournierella pullistercoris</name>
    <dbReference type="NCBI Taxonomy" id="2838597"/>
    <lineage>
        <taxon>Bacteria</taxon>
        <taxon>Bacillati</taxon>
        <taxon>Bacillota</taxon>
        <taxon>Clostridia</taxon>
        <taxon>Eubacteriales</taxon>
        <taxon>Oscillospiraceae</taxon>
        <taxon>Allofournierella</taxon>
    </lineage>
</organism>
<dbReference type="InterPro" id="IPR004995">
    <property type="entry name" value="Spore_Ger"/>
</dbReference>
<reference evidence="4" key="2">
    <citation type="submission" date="2021-04" db="EMBL/GenBank/DDBJ databases">
        <authorList>
            <person name="Gilroy R."/>
        </authorList>
    </citation>
    <scope>NUCLEOTIDE SEQUENCE</scope>
    <source>
        <strain evidence="4">B5_2728</strain>
    </source>
</reference>
<keyword evidence="2 3" id="KW-0472">Membrane</keyword>
<dbReference type="EMBL" id="JAHLFP010000007">
    <property type="protein sequence ID" value="MBU3805506.1"/>
    <property type="molecule type" value="Genomic_DNA"/>
</dbReference>
<dbReference type="Pfam" id="PF03323">
    <property type="entry name" value="GerA"/>
    <property type="match status" value="1"/>
</dbReference>
<gene>
    <name evidence="4" type="ORF">H9882_01175</name>
</gene>
<sequence>MKQPLSDKLDDNIQQLREMFDNSVDLYTKPVELLGLPCCLCMFEGLSTIERLWVVLLARISESDAKPQNGEQLFSYLLHHTEVPLERIPVEDFDTLKRQLTAGTTVILIDGCTKAVVLSTQNMQFRSVQQPSGEGDVRGSQEGFSDLLRINLSLVRRLIRTDALTIKVLYAGEKTQTEIALLYDKTLVKPEFLQAIQAKLEQVPLQALFDSSYLVPFLQRGSFSFFQEVGYTERPVTACAKICEGKVVVMVNGSPFALILPYFFSEHFQSLDDYSTKAYFSSMIRAIKYFAFFVAILLPGIFVSAAEFTPELFPPQLLYKVASAQAGTPLPLFLEMVVVIILLEIIREAGLRLPKQIGHSVSLVAAIIVGDAAVKAAIVSTPVVIVAAITTISIFVIPSLYEPATVLRILFVLAGGFFGPLGISALFLVMVLSICGMQSFGIPYTSPFVPWAKGAVRDGVLRMSWKKLAQKPFTIQDLLGEEQSYESDQ</sequence>
<evidence type="ECO:0000313" key="5">
    <source>
        <dbReference type="Proteomes" id="UP000713596"/>
    </source>
</evidence>
<keyword evidence="3" id="KW-1133">Transmembrane helix</keyword>
<feature type="transmembrane region" description="Helical" evidence="3">
    <location>
        <begin position="409"/>
        <end position="432"/>
    </location>
</feature>
<reference evidence="4" key="1">
    <citation type="journal article" date="2021" name="PeerJ">
        <title>Extensive microbial diversity within the chicken gut microbiome revealed by metagenomics and culture.</title>
        <authorList>
            <person name="Gilroy R."/>
            <person name="Ravi A."/>
            <person name="Getino M."/>
            <person name="Pursley I."/>
            <person name="Horton D.L."/>
            <person name="Alikhan N.F."/>
            <person name="Baker D."/>
            <person name="Gharbi K."/>
            <person name="Hall N."/>
            <person name="Watson M."/>
            <person name="Adriaenssens E.M."/>
            <person name="Foster-Nyarko E."/>
            <person name="Jarju S."/>
            <person name="Secka A."/>
            <person name="Antonio M."/>
            <person name="Oren A."/>
            <person name="Chaudhuri R.R."/>
            <person name="La Ragione R."/>
            <person name="Hildebrand F."/>
            <person name="Pallen M.J."/>
        </authorList>
    </citation>
    <scope>NUCLEOTIDE SEQUENCE</scope>
    <source>
        <strain evidence="4">B5_2728</strain>
    </source>
</reference>
<name>A0A948T1I8_9FIRM</name>
<feature type="transmembrane region" description="Helical" evidence="3">
    <location>
        <begin position="376"/>
        <end position="397"/>
    </location>
</feature>
<evidence type="ECO:0000256" key="2">
    <source>
        <dbReference type="ARBA" id="ARBA00023136"/>
    </source>
</evidence>
<comment type="caution">
    <text evidence="4">The sequence shown here is derived from an EMBL/GenBank/DDBJ whole genome shotgun (WGS) entry which is preliminary data.</text>
</comment>
<dbReference type="PIRSF" id="PIRSF005690">
    <property type="entry name" value="GerBA"/>
    <property type="match status" value="1"/>
</dbReference>
<evidence type="ECO:0000256" key="1">
    <source>
        <dbReference type="ARBA" id="ARBA00005278"/>
    </source>
</evidence>
<dbReference type="InterPro" id="IPR050768">
    <property type="entry name" value="UPF0353/GerABKA_families"/>
</dbReference>
<comment type="similarity">
    <text evidence="1">Belongs to the GerABKA family.</text>
</comment>
<protein>
    <submittedName>
        <fullName evidence="4">Spore germination protein</fullName>
    </submittedName>
</protein>
<evidence type="ECO:0000313" key="4">
    <source>
        <dbReference type="EMBL" id="MBU3805506.1"/>
    </source>
</evidence>
<feature type="transmembrane region" description="Helical" evidence="3">
    <location>
        <begin position="286"/>
        <end position="306"/>
    </location>
</feature>
<proteinExistence type="inferred from homology"/>